<evidence type="ECO:0000313" key="2">
    <source>
        <dbReference type="EMBL" id="NML31061.1"/>
    </source>
</evidence>
<dbReference type="InterPro" id="IPR021225">
    <property type="entry name" value="Tlde1_dom"/>
</dbReference>
<dbReference type="Pfam" id="PF10908">
    <property type="entry name" value="Tlde1_dom"/>
    <property type="match status" value="1"/>
</dbReference>
<keyword evidence="3" id="KW-1185">Reference proteome</keyword>
<comment type="caution">
    <text evidence="2">The sequence shown here is derived from an EMBL/GenBank/DDBJ whole genome shotgun (WGS) entry which is preliminary data.</text>
</comment>
<dbReference type="AlphaFoldDB" id="A0A7X9X452"/>
<dbReference type="Proteomes" id="UP000583127">
    <property type="component" value="Unassembled WGS sequence"/>
</dbReference>
<organism evidence="2 3">
    <name type="scientific">Paraburkholderia antibiotica</name>
    <dbReference type="NCBI Taxonomy" id="2728839"/>
    <lineage>
        <taxon>Bacteria</taxon>
        <taxon>Pseudomonadati</taxon>
        <taxon>Pseudomonadota</taxon>
        <taxon>Betaproteobacteria</taxon>
        <taxon>Burkholderiales</taxon>
        <taxon>Burkholderiaceae</taxon>
        <taxon>Paraburkholderia</taxon>
    </lineage>
</organism>
<reference evidence="2 3" key="1">
    <citation type="submission" date="2020-04" db="EMBL/GenBank/DDBJ databases">
        <title>Paraburkholderia sp. G-4-1-8 isolated from soil.</title>
        <authorList>
            <person name="Dahal R.H."/>
        </authorList>
    </citation>
    <scope>NUCLEOTIDE SEQUENCE [LARGE SCALE GENOMIC DNA]</scope>
    <source>
        <strain evidence="2 3">G-4-1-8</strain>
    </source>
</reference>
<dbReference type="RefSeq" id="WP_169497343.1">
    <property type="nucleotide sequence ID" value="NZ_JABBFZ010000004.1"/>
</dbReference>
<evidence type="ECO:0000313" key="3">
    <source>
        <dbReference type="Proteomes" id="UP000583127"/>
    </source>
</evidence>
<name>A0A7X9X452_9BURK</name>
<proteinExistence type="predicted"/>
<evidence type="ECO:0000259" key="1">
    <source>
        <dbReference type="Pfam" id="PF10908"/>
    </source>
</evidence>
<sequence>MALHGKFVVDNSPTLMLAMSGVGTFPAFSGDNVYRNRGGCTAIVGKGPLPAGKYWIVARPTGGIGSRLEALMKDTWNTIIGRPSHHDEWFALYRDDGTIDDWTWVNGVKRGDFRLHPAGGSGVSFGCITLKSGVDFNKLRQVLLHTTTVPAGNSGLRAYGWIEVTTIGDTCP</sequence>
<protein>
    <submittedName>
        <fullName evidence="2">DUF2778 domain-containing protein</fullName>
    </submittedName>
</protein>
<gene>
    <name evidence="2" type="ORF">HHL14_09465</name>
</gene>
<dbReference type="EMBL" id="JABBFZ010000004">
    <property type="protein sequence ID" value="NML31061.1"/>
    <property type="molecule type" value="Genomic_DNA"/>
</dbReference>
<accession>A0A7X9X452</accession>
<feature type="domain" description="Tlde1" evidence="1">
    <location>
        <begin position="24"/>
        <end position="148"/>
    </location>
</feature>